<protein>
    <submittedName>
        <fullName evidence="2">Uncharacterized protein</fullName>
    </submittedName>
</protein>
<keyword evidence="1" id="KW-0812">Transmembrane</keyword>
<gene>
    <name evidence="2" type="ORF">Vau01_013590</name>
</gene>
<comment type="caution">
    <text evidence="2">The sequence shown here is derived from an EMBL/GenBank/DDBJ whole genome shotgun (WGS) entry which is preliminary data.</text>
</comment>
<sequence length="157" mass="16660">MAFSRRGYRTAASIGAFVAFILVLIFGSPWYRDWVDDANRGLLLETLAWPAWWIDDDVPLRDLVAASLKAILLVVFTFGFITLMAGSQLSRARGGVAAFLAGWASYIFAAALAALITAAIYTDPGPGGAVVIATTGSSYGLITGWIIGLASMAGRRP</sequence>
<keyword evidence="1" id="KW-0472">Membrane</keyword>
<evidence type="ECO:0000313" key="3">
    <source>
        <dbReference type="Proteomes" id="UP000612585"/>
    </source>
</evidence>
<feature type="transmembrane region" description="Helical" evidence="1">
    <location>
        <begin position="63"/>
        <end position="85"/>
    </location>
</feature>
<feature type="transmembrane region" description="Helical" evidence="1">
    <location>
        <begin position="127"/>
        <end position="150"/>
    </location>
</feature>
<evidence type="ECO:0000256" key="1">
    <source>
        <dbReference type="SAM" id="Phobius"/>
    </source>
</evidence>
<evidence type="ECO:0000313" key="2">
    <source>
        <dbReference type="EMBL" id="GIJ53843.1"/>
    </source>
</evidence>
<name>A0A8J3Z2I6_9ACTN</name>
<proteinExistence type="predicted"/>
<feature type="transmembrane region" description="Helical" evidence="1">
    <location>
        <begin position="97"/>
        <end position="121"/>
    </location>
</feature>
<organism evidence="2 3">
    <name type="scientific">Virgisporangium aurantiacum</name>
    <dbReference type="NCBI Taxonomy" id="175570"/>
    <lineage>
        <taxon>Bacteria</taxon>
        <taxon>Bacillati</taxon>
        <taxon>Actinomycetota</taxon>
        <taxon>Actinomycetes</taxon>
        <taxon>Micromonosporales</taxon>
        <taxon>Micromonosporaceae</taxon>
        <taxon>Virgisporangium</taxon>
    </lineage>
</organism>
<keyword evidence="1" id="KW-1133">Transmembrane helix</keyword>
<feature type="transmembrane region" description="Helical" evidence="1">
    <location>
        <begin position="12"/>
        <end position="31"/>
    </location>
</feature>
<accession>A0A8J3Z2I6</accession>
<keyword evidence="3" id="KW-1185">Reference proteome</keyword>
<dbReference type="RefSeq" id="WP_203988345.1">
    <property type="nucleotide sequence ID" value="NZ_BOPG01000009.1"/>
</dbReference>
<dbReference type="EMBL" id="BOPG01000009">
    <property type="protein sequence ID" value="GIJ53843.1"/>
    <property type="molecule type" value="Genomic_DNA"/>
</dbReference>
<reference evidence="2" key="1">
    <citation type="submission" date="2021-01" db="EMBL/GenBank/DDBJ databases">
        <title>Whole genome shotgun sequence of Virgisporangium aurantiacum NBRC 16421.</title>
        <authorList>
            <person name="Komaki H."/>
            <person name="Tamura T."/>
        </authorList>
    </citation>
    <scope>NUCLEOTIDE SEQUENCE</scope>
    <source>
        <strain evidence="2">NBRC 16421</strain>
    </source>
</reference>
<dbReference type="AlphaFoldDB" id="A0A8J3Z2I6"/>
<dbReference type="Proteomes" id="UP000612585">
    <property type="component" value="Unassembled WGS sequence"/>
</dbReference>